<sequence>MDIRIVYRDILIPVRGLKKTIPTGRKYRITEDKKEEIILAAFRDWFTITRRCQHADEVDTPRPASKLVPVLEQLPYTAEERKYIASMLPIEIEKILHAMHMDTVDFGGGITCAFWGENMYSLRFTRDCVVFRFPRVYRDYKLITANHYIDECVRKVSLRLKMSQNAVYKELTALTGNDLLKPDITNVLTEAIRTRLNIT</sequence>
<dbReference type="AlphaFoldDB" id="A0A5U8XNE4"/>
<name>A0A5U8XNE4_SALMU</name>
<proteinExistence type="predicted"/>
<accession>A0A5U8XNE4</accession>
<organism evidence="1">
    <name type="scientific">Salmonella muenchen</name>
    <dbReference type="NCBI Taxonomy" id="596"/>
    <lineage>
        <taxon>Bacteria</taxon>
        <taxon>Pseudomonadati</taxon>
        <taxon>Pseudomonadota</taxon>
        <taxon>Gammaproteobacteria</taxon>
        <taxon>Enterobacterales</taxon>
        <taxon>Enterobacteriaceae</taxon>
        <taxon>Salmonella</taxon>
    </lineage>
</organism>
<comment type="caution">
    <text evidence="1">The sequence shown here is derived from an EMBL/GenBank/DDBJ whole genome shotgun (WGS) entry which is preliminary data.</text>
</comment>
<dbReference type="EMBL" id="AAGUDP010000006">
    <property type="protein sequence ID" value="EBS0563335.1"/>
    <property type="molecule type" value="Genomic_DNA"/>
</dbReference>
<reference evidence="1" key="1">
    <citation type="submission" date="2018-07" db="EMBL/GenBank/DDBJ databases">
        <authorList>
            <person name="Ashton P.M."/>
            <person name="Dallman T."/>
            <person name="Nair S."/>
            <person name="De Pinna E."/>
            <person name="Peters T."/>
            <person name="Grant K."/>
        </authorList>
    </citation>
    <scope>NUCLEOTIDE SEQUENCE</scope>
    <source>
        <strain evidence="1">142535</strain>
    </source>
</reference>
<gene>
    <name evidence="1" type="ORF">DTU56_09410</name>
</gene>
<evidence type="ECO:0000313" key="1">
    <source>
        <dbReference type="EMBL" id="EBS0563335.1"/>
    </source>
</evidence>
<protein>
    <submittedName>
        <fullName evidence="1">Uncharacterized protein</fullName>
    </submittedName>
</protein>